<dbReference type="AlphaFoldDB" id="A0A829R529"/>
<evidence type="ECO:0000313" key="1">
    <source>
        <dbReference type="EMBL" id="EUJ26624.1"/>
    </source>
</evidence>
<sequence length="176" mass="20033">MISSFKSAITNNEGIIIPLSNLKLFMYKDSAAYFRSLVPVLNMIKDIDKVATMSEEDRENFAGFKIHEMGATLDSLSGYYEFICETEDNSKKIVRFNISGLRNNYTLNDLTKMNLKLYGIEVGKSKDANLAFEHMMDTMLQENVNSLESEDYDQIKEKNKTESLELPIIDILMAGV</sequence>
<evidence type="ECO:0000313" key="2">
    <source>
        <dbReference type="Proteomes" id="UP000019251"/>
    </source>
</evidence>
<organism evidence="1 2">
    <name type="scientific">Listeria grayi FSL F6-1183</name>
    <dbReference type="NCBI Taxonomy" id="1265827"/>
    <lineage>
        <taxon>Bacteria</taxon>
        <taxon>Bacillati</taxon>
        <taxon>Bacillota</taxon>
        <taxon>Bacilli</taxon>
        <taxon>Bacillales</taxon>
        <taxon>Listeriaceae</taxon>
        <taxon>Listeria</taxon>
    </lineage>
</organism>
<protein>
    <submittedName>
        <fullName evidence="1">Uncharacterized protein</fullName>
    </submittedName>
</protein>
<comment type="caution">
    <text evidence="1">The sequence shown here is derived from an EMBL/GenBank/DDBJ whole genome shotgun (WGS) entry which is preliminary data.</text>
</comment>
<dbReference type="Pfam" id="PF19952">
    <property type="entry name" value="DUF6414"/>
    <property type="match status" value="1"/>
</dbReference>
<dbReference type="Proteomes" id="UP000019251">
    <property type="component" value="Unassembled WGS sequence"/>
</dbReference>
<accession>A0A829R529</accession>
<dbReference type="InterPro" id="IPR045633">
    <property type="entry name" value="DUF6414"/>
</dbReference>
<dbReference type="EMBL" id="AODG01000015">
    <property type="protein sequence ID" value="EUJ26624.1"/>
    <property type="molecule type" value="Genomic_DNA"/>
</dbReference>
<gene>
    <name evidence="1" type="ORF">LMUR_12466</name>
</gene>
<proteinExistence type="predicted"/>
<reference evidence="1 2" key="1">
    <citation type="submission" date="2012-12" db="EMBL/GenBank/DDBJ databases">
        <title>Novel taxa of Listeriaceae from agricultural environments in the United States.</title>
        <authorList>
            <person name="den Bakker H.C."/>
            <person name="Allred A."/>
            <person name="Warchocki S."/>
            <person name="Wright E.M."/>
            <person name="Burrell A."/>
            <person name="Nightingale K.K."/>
            <person name="Kephart D."/>
            <person name="Wiedmann M."/>
        </authorList>
    </citation>
    <scope>NUCLEOTIDE SEQUENCE [LARGE SCALE GENOMIC DNA]</scope>
    <source>
        <strain evidence="1 2">FSL F6-1183</strain>
    </source>
</reference>
<name>A0A829R529_LISGR</name>